<organism evidence="1">
    <name type="scientific">Anguilla anguilla</name>
    <name type="common">European freshwater eel</name>
    <name type="synonym">Muraena anguilla</name>
    <dbReference type="NCBI Taxonomy" id="7936"/>
    <lineage>
        <taxon>Eukaryota</taxon>
        <taxon>Metazoa</taxon>
        <taxon>Chordata</taxon>
        <taxon>Craniata</taxon>
        <taxon>Vertebrata</taxon>
        <taxon>Euteleostomi</taxon>
        <taxon>Actinopterygii</taxon>
        <taxon>Neopterygii</taxon>
        <taxon>Teleostei</taxon>
        <taxon>Anguilliformes</taxon>
        <taxon>Anguillidae</taxon>
        <taxon>Anguilla</taxon>
    </lineage>
</organism>
<dbReference type="EMBL" id="GBXM01042191">
    <property type="protein sequence ID" value="JAH66386.1"/>
    <property type="molecule type" value="Transcribed_RNA"/>
</dbReference>
<reference evidence="1" key="2">
    <citation type="journal article" date="2015" name="Fish Shellfish Immunol.">
        <title>Early steps in the European eel (Anguilla anguilla)-Vibrio vulnificus interaction in the gills: Role of the RtxA13 toxin.</title>
        <authorList>
            <person name="Callol A."/>
            <person name="Pajuelo D."/>
            <person name="Ebbesson L."/>
            <person name="Teles M."/>
            <person name="MacKenzie S."/>
            <person name="Amaro C."/>
        </authorList>
    </citation>
    <scope>NUCLEOTIDE SEQUENCE</scope>
</reference>
<accession>A0A0E9UKY3</accession>
<dbReference type="AlphaFoldDB" id="A0A0E9UKY3"/>
<evidence type="ECO:0000313" key="1">
    <source>
        <dbReference type="EMBL" id="JAH66386.1"/>
    </source>
</evidence>
<name>A0A0E9UKY3_ANGAN</name>
<protein>
    <submittedName>
        <fullName evidence="1">Uncharacterized protein</fullName>
    </submittedName>
</protein>
<reference evidence="1" key="1">
    <citation type="submission" date="2014-11" db="EMBL/GenBank/DDBJ databases">
        <authorList>
            <person name="Amaro Gonzalez C."/>
        </authorList>
    </citation>
    <scope>NUCLEOTIDE SEQUENCE</scope>
</reference>
<sequence>MLGHSALTSLPEFIQNAPIIMLERKPSYYFIIFTSNRVGLKSKK</sequence>
<proteinExistence type="predicted"/>